<accession>A0A560W8B3</accession>
<name>A0A560W8B3_9MICO</name>
<dbReference type="RefSeq" id="WP_144857905.1">
    <property type="nucleotide sequence ID" value="NZ_BAAAYT010000002.1"/>
</dbReference>
<sequence>MASRPIQSRGGKIAGFVVLLLVFGAMLVLGTWGIAADGDTGFALAWAAILIPVVAILLYGLVGTIREGRPAALEDLRPVDGTIGTEPPPGDGSSPWSLGQVAAGIARRLDGAPYRVLADDDTIVVTADLADARWRHLLTARGLKDTMTVVLRHTGGRSLRRTDETRQIEWHAGVPSIGASAKVSSGRQWGYRRQINFAVTERGVSKPVDYEFSTADLNGPIRETMQAAGWKTALSADAKGGLAMAAFVGVSLAVMGVFALVTQL</sequence>
<dbReference type="Proteomes" id="UP000315628">
    <property type="component" value="Unassembled WGS sequence"/>
</dbReference>
<evidence type="ECO:0000313" key="3">
    <source>
        <dbReference type="Proteomes" id="UP000315628"/>
    </source>
</evidence>
<keyword evidence="3" id="KW-1185">Reference proteome</keyword>
<keyword evidence="1" id="KW-1133">Transmembrane helix</keyword>
<evidence type="ECO:0000313" key="2">
    <source>
        <dbReference type="EMBL" id="TWD13848.1"/>
    </source>
</evidence>
<evidence type="ECO:0000256" key="1">
    <source>
        <dbReference type="SAM" id="Phobius"/>
    </source>
</evidence>
<keyword evidence="1" id="KW-0472">Membrane</keyword>
<reference evidence="2 3" key="1">
    <citation type="submission" date="2019-06" db="EMBL/GenBank/DDBJ databases">
        <title>Sequencing the genomes of 1000 actinobacteria strains.</title>
        <authorList>
            <person name="Klenk H.-P."/>
        </authorList>
    </citation>
    <scope>NUCLEOTIDE SEQUENCE [LARGE SCALE GENOMIC DNA]</scope>
    <source>
        <strain evidence="2 3">DSM 18935</strain>
    </source>
</reference>
<comment type="caution">
    <text evidence="2">The sequence shown here is derived from an EMBL/GenBank/DDBJ whole genome shotgun (WGS) entry which is preliminary data.</text>
</comment>
<feature type="transmembrane region" description="Helical" evidence="1">
    <location>
        <begin position="41"/>
        <end position="62"/>
    </location>
</feature>
<dbReference type="OrthoDB" id="4859255at2"/>
<organism evidence="2 3">
    <name type="scientific">Marihabitans asiaticum</name>
    <dbReference type="NCBI Taxonomy" id="415218"/>
    <lineage>
        <taxon>Bacteria</taxon>
        <taxon>Bacillati</taxon>
        <taxon>Actinomycetota</taxon>
        <taxon>Actinomycetes</taxon>
        <taxon>Micrococcales</taxon>
        <taxon>Intrasporangiaceae</taxon>
        <taxon>Marihabitans</taxon>
    </lineage>
</organism>
<protein>
    <submittedName>
        <fullName evidence="2">Uncharacterized protein</fullName>
    </submittedName>
</protein>
<feature type="transmembrane region" description="Helical" evidence="1">
    <location>
        <begin position="12"/>
        <end position="35"/>
    </location>
</feature>
<gene>
    <name evidence="2" type="ORF">FB557_2489</name>
</gene>
<proteinExistence type="predicted"/>
<feature type="transmembrane region" description="Helical" evidence="1">
    <location>
        <begin position="241"/>
        <end position="261"/>
    </location>
</feature>
<dbReference type="EMBL" id="VIUW01000004">
    <property type="protein sequence ID" value="TWD13848.1"/>
    <property type="molecule type" value="Genomic_DNA"/>
</dbReference>
<keyword evidence="1" id="KW-0812">Transmembrane</keyword>
<dbReference type="AlphaFoldDB" id="A0A560W8B3"/>